<feature type="region of interest" description="Disordered" evidence="6">
    <location>
        <begin position="403"/>
        <end position="445"/>
    </location>
</feature>
<evidence type="ECO:0000256" key="2">
    <source>
        <dbReference type="ARBA" id="ARBA00022475"/>
    </source>
</evidence>
<dbReference type="Gene3D" id="1.20.1250.20">
    <property type="entry name" value="MFS general substrate transporter like domains"/>
    <property type="match status" value="1"/>
</dbReference>
<evidence type="ECO:0000256" key="3">
    <source>
        <dbReference type="ARBA" id="ARBA00022692"/>
    </source>
</evidence>
<keyword evidence="5 7" id="KW-0472">Membrane</keyword>
<dbReference type="KEGG" id="arev:RVR_9159"/>
<dbReference type="InterPro" id="IPR011701">
    <property type="entry name" value="MFS"/>
</dbReference>
<reference evidence="8 9" key="1">
    <citation type="journal article" date="2010" name="J. Bacteriol.">
        <title>Biochemical characterization of a novel indole prenyltransferase from Streptomyces sp. SN-593.</title>
        <authorList>
            <person name="Takahashi S."/>
            <person name="Takagi H."/>
            <person name="Toyoda A."/>
            <person name="Uramoto M."/>
            <person name="Nogawa T."/>
            <person name="Ueki M."/>
            <person name="Sakaki Y."/>
            <person name="Osada H."/>
        </authorList>
    </citation>
    <scope>NUCLEOTIDE SEQUENCE [LARGE SCALE GENOMIC DNA]</scope>
    <source>
        <strain evidence="8 9">SN-593</strain>
    </source>
</reference>
<feature type="transmembrane region" description="Helical" evidence="7">
    <location>
        <begin position="220"/>
        <end position="243"/>
    </location>
</feature>
<evidence type="ECO:0000256" key="6">
    <source>
        <dbReference type="SAM" id="MobiDB-lite"/>
    </source>
</evidence>
<comment type="subcellular location">
    <subcellularLocation>
        <location evidence="1">Cell membrane</location>
        <topology evidence="1">Multi-pass membrane protein</topology>
    </subcellularLocation>
</comment>
<reference evidence="8 9" key="3">
    <citation type="journal article" date="2011" name="Nat. Chem. Biol.">
        <title>Reveromycin A biosynthesis uses RevG and RevJ for stereospecific spiroacetal formation.</title>
        <authorList>
            <person name="Takahashi S."/>
            <person name="Toyoda A."/>
            <person name="Sekiyama Y."/>
            <person name="Takagi H."/>
            <person name="Nogawa T."/>
            <person name="Uramoto M."/>
            <person name="Suzuki R."/>
            <person name="Koshino H."/>
            <person name="Kumano T."/>
            <person name="Panthee S."/>
            <person name="Dairi T."/>
            <person name="Ishikawa J."/>
            <person name="Ikeda H."/>
            <person name="Sakaki Y."/>
            <person name="Osada H."/>
        </authorList>
    </citation>
    <scope>NUCLEOTIDE SEQUENCE [LARGE SCALE GENOMIC DNA]</scope>
    <source>
        <strain evidence="8 9">SN-593</strain>
    </source>
</reference>
<dbReference type="CDD" id="cd06173">
    <property type="entry name" value="MFS_MefA_like"/>
    <property type="match status" value="1"/>
</dbReference>
<feature type="transmembrane region" description="Helical" evidence="7">
    <location>
        <begin position="52"/>
        <end position="72"/>
    </location>
</feature>
<evidence type="ECO:0000256" key="5">
    <source>
        <dbReference type="ARBA" id="ARBA00023136"/>
    </source>
</evidence>
<evidence type="ECO:0000256" key="4">
    <source>
        <dbReference type="ARBA" id="ARBA00022989"/>
    </source>
</evidence>
<feature type="transmembrane region" description="Helical" evidence="7">
    <location>
        <begin position="19"/>
        <end position="40"/>
    </location>
</feature>
<dbReference type="PANTHER" id="PTHR23513">
    <property type="entry name" value="INTEGRAL MEMBRANE EFFLUX PROTEIN-RELATED"/>
    <property type="match status" value="1"/>
</dbReference>
<feature type="compositionally biased region" description="Low complexity" evidence="6">
    <location>
        <begin position="403"/>
        <end position="418"/>
    </location>
</feature>
<feature type="transmembrane region" description="Helical" evidence="7">
    <location>
        <begin position="143"/>
        <end position="168"/>
    </location>
</feature>
<evidence type="ECO:0000313" key="8">
    <source>
        <dbReference type="EMBL" id="BBB01645.1"/>
    </source>
</evidence>
<dbReference type="RefSeq" id="WP_202237549.1">
    <property type="nucleotide sequence ID" value="NZ_AP018365.1"/>
</dbReference>
<evidence type="ECO:0000256" key="1">
    <source>
        <dbReference type="ARBA" id="ARBA00004651"/>
    </source>
</evidence>
<dbReference type="GO" id="GO:0005886">
    <property type="term" value="C:plasma membrane"/>
    <property type="evidence" value="ECO:0007669"/>
    <property type="project" value="UniProtKB-SubCell"/>
</dbReference>
<sequence length="445" mass="45004">MPLPSGLCALRAQDFRRFFIGYATSLLGSSTASVALAFAILTTGGGGTELGFVLTARIVPLVLVLLAGGVVADRLGSRQVMLTADTVRCLTQGALALLLLGAKPPLWALVALVALWGAAEALFTPALNALIPRLAPDAALSDANALLGMAASATSIAGPALAGVLTAVSGASSVLALDAASYGVSVVALLLLPRTVRSAAPASSFAADLRSGWDAFRSRTWLWVTTAHVGLMNLFVWAPFLVLGPVVAQRRLGGSAAWGLVMAGYGAGAVAGGLALLGRRPHRPLLVGTAASLGWSLPPATLAAGLPLAWVCAAAFAGGVGSALCTTLYTAGVQREVPPDVLARVSAYGSFGAFVLGPVGLAAAGPVSVLAGTSRVLGFGLVWQVSAVASVLTLPAIRAARPRRAVGPQPGDRGPAEPAGGGGAVSRRTRGRRRRRLHPRRRTPA</sequence>
<dbReference type="Proteomes" id="UP000595703">
    <property type="component" value="Chromosome"/>
</dbReference>
<proteinExistence type="predicted"/>
<dbReference type="EMBL" id="AP018365">
    <property type="protein sequence ID" value="BBB01645.1"/>
    <property type="molecule type" value="Genomic_DNA"/>
</dbReference>
<feature type="transmembrane region" description="Helical" evidence="7">
    <location>
        <begin position="255"/>
        <end position="277"/>
    </location>
</feature>
<name>A0A7U3VSE2_9ACTN</name>
<feature type="compositionally biased region" description="Basic residues" evidence="6">
    <location>
        <begin position="427"/>
        <end position="445"/>
    </location>
</feature>
<keyword evidence="2" id="KW-1003">Cell membrane</keyword>
<feature type="transmembrane region" description="Helical" evidence="7">
    <location>
        <begin position="308"/>
        <end position="329"/>
    </location>
</feature>
<dbReference type="GO" id="GO:0022857">
    <property type="term" value="F:transmembrane transporter activity"/>
    <property type="evidence" value="ECO:0007669"/>
    <property type="project" value="InterPro"/>
</dbReference>
<dbReference type="Pfam" id="PF07690">
    <property type="entry name" value="MFS_1"/>
    <property type="match status" value="1"/>
</dbReference>
<gene>
    <name evidence="8" type="ORF">RVR_9159</name>
</gene>
<feature type="transmembrane region" description="Helical" evidence="7">
    <location>
        <begin position="174"/>
        <end position="192"/>
    </location>
</feature>
<reference evidence="8 9" key="4">
    <citation type="journal article" date="2020" name="Sci. Rep.">
        <title>beta-carboline chemical signals induce reveromycin production through a LuxR family regulator in Streptomyces sp. SN-593.</title>
        <authorList>
            <person name="Panthee S."/>
            <person name="Kito N."/>
            <person name="Hayashi T."/>
            <person name="Shimizu T."/>
            <person name="Ishikawa J."/>
            <person name="Hamamoto H."/>
            <person name="Osada H."/>
            <person name="Takahashi S."/>
        </authorList>
    </citation>
    <scope>NUCLEOTIDE SEQUENCE [LARGE SCALE GENOMIC DNA]</scope>
    <source>
        <strain evidence="8 9">SN-593</strain>
    </source>
</reference>
<dbReference type="InterPro" id="IPR036259">
    <property type="entry name" value="MFS_trans_sf"/>
</dbReference>
<protein>
    <submittedName>
        <fullName evidence="8">Putative transmembrane efflux protein</fullName>
    </submittedName>
</protein>
<evidence type="ECO:0000256" key="7">
    <source>
        <dbReference type="SAM" id="Phobius"/>
    </source>
</evidence>
<dbReference type="PANTHER" id="PTHR23513:SF11">
    <property type="entry name" value="STAPHYLOFERRIN A TRANSPORTER"/>
    <property type="match status" value="1"/>
</dbReference>
<accession>A0A7U3VSE2</accession>
<organism evidence="8 9">
    <name type="scientific">Actinacidiphila reveromycinica</name>
    <dbReference type="NCBI Taxonomy" id="659352"/>
    <lineage>
        <taxon>Bacteria</taxon>
        <taxon>Bacillati</taxon>
        <taxon>Actinomycetota</taxon>
        <taxon>Actinomycetes</taxon>
        <taxon>Kitasatosporales</taxon>
        <taxon>Streptomycetaceae</taxon>
        <taxon>Actinacidiphila</taxon>
    </lineage>
</organism>
<feature type="transmembrane region" description="Helical" evidence="7">
    <location>
        <begin position="376"/>
        <end position="397"/>
    </location>
</feature>
<reference evidence="8 9" key="2">
    <citation type="journal article" date="2011" name="J. Antibiot.">
        <title>Furaquinocins I and J: novel polyketide isoprenoid hybrid compounds from Streptomyces reveromyceticus SN-593.</title>
        <authorList>
            <person name="Panthee S."/>
            <person name="Takahashi S."/>
            <person name="Takagi H."/>
            <person name="Nogawa T."/>
            <person name="Oowada E."/>
            <person name="Uramoto M."/>
            <person name="Osada H."/>
        </authorList>
    </citation>
    <scope>NUCLEOTIDE SEQUENCE [LARGE SCALE GENOMIC DNA]</scope>
    <source>
        <strain evidence="8 9">SN-593</strain>
    </source>
</reference>
<keyword evidence="4 7" id="KW-1133">Transmembrane helix</keyword>
<dbReference type="SUPFAM" id="SSF103473">
    <property type="entry name" value="MFS general substrate transporter"/>
    <property type="match status" value="1"/>
</dbReference>
<dbReference type="AlphaFoldDB" id="A0A7U3VSE2"/>
<keyword evidence="3 7" id="KW-0812">Transmembrane</keyword>
<evidence type="ECO:0000313" key="9">
    <source>
        <dbReference type="Proteomes" id="UP000595703"/>
    </source>
</evidence>
<keyword evidence="9" id="KW-1185">Reference proteome</keyword>
<feature type="transmembrane region" description="Helical" evidence="7">
    <location>
        <begin position="341"/>
        <end position="364"/>
    </location>
</feature>